<dbReference type="InterPro" id="IPR000847">
    <property type="entry name" value="LysR_HTH_N"/>
</dbReference>
<keyword evidence="4" id="KW-0804">Transcription</keyword>
<dbReference type="EMBL" id="JBHLTP010000003">
    <property type="protein sequence ID" value="MFC0522795.1"/>
    <property type="molecule type" value="Genomic_DNA"/>
</dbReference>
<feature type="domain" description="HTH lysR-type" evidence="5">
    <location>
        <begin position="1"/>
        <end position="58"/>
    </location>
</feature>
<dbReference type="Pfam" id="PF03466">
    <property type="entry name" value="LysR_substrate"/>
    <property type="match status" value="1"/>
</dbReference>
<gene>
    <name evidence="6" type="ORF">ACFFGV_04215</name>
</gene>
<evidence type="ECO:0000256" key="2">
    <source>
        <dbReference type="ARBA" id="ARBA00023015"/>
    </source>
</evidence>
<keyword evidence="2" id="KW-0805">Transcription regulation</keyword>
<dbReference type="InterPro" id="IPR005119">
    <property type="entry name" value="LysR_subst-bd"/>
</dbReference>
<sequence>MDQKQLTTFLTAAETLNFTKTANTLNYAQSSVTAQIKSLEESLGALLFERLGKRLVLTEAGHRFKKYAEKMVKMSEEAKMAISSENEPTGTLVIGAQESQCTYRLPPVLTEFKHLYPHVKLIFKPAHSDELAREQLMNGALDAAFIMDVSKPEESLTIEPLVKEEIKLVAGREHPLAERALSLKDLEEETFLLTETGCSYRNLLEISCSKAQVYPLNKFEFGSIEAIKQCIIAGLGVAALPTMVVEKNLKDGDMVELKWDNDIPLIHTHIAWHKDKWMSKPLEDFISIAHKLLKTPVLNNTHS</sequence>
<dbReference type="PROSITE" id="PS50931">
    <property type="entry name" value="HTH_LYSR"/>
    <property type="match status" value="1"/>
</dbReference>
<dbReference type="Gene3D" id="1.10.10.10">
    <property type="entry name" value="Winged helix-like DNA-binding domain superfamily/Winged helix DNA-binding domain"/>
    <property type="match status" value="1"/>
</dbReference>
<name>A0ABV6LK68_9BACI</name>
<dbReference type="PANTHER" id="PTHR30126">
    <property type="entry name" value="HTH-TYPE TRANSCRIPTIONAL REGULATOR"/>
    <property type="match status" value="1"/>
</dbReference>
<dbReference type="PANTHER" id="PTHR30126:SF100">
    <property type="entry name" value="LYSR-FAMILY TRANSCRIPTIONAL REGULATOR"/>
    <property type="match status" value="1"/>
</dbReference>
<evidence type="ECO:0000256" key="1">
    <source>
        <dbReference type="ARBA" id="ARBA00009437"/>
    </source>
</evidence>
<dbReference type="InterPro" id="IPR036388">
    <property type="entry name" value="WH-like_DNA-bd_sf"/>
</dbReference>
<reference evidence="6 7" key="1">
    <citation type="submission" date="2024-09" db="EMBL/GenBank/DDBJ databases">
        <authorList>
            <person name="Sun Q."/>
            <person name="Mori K."/>
        </authorList>
    </citation>
    <scope>NUCLEOTIDE SEQUENCE [LARGE SCALE GENOMIC DNA]</scope>
    <source>
        <strain evidence="6 7">NCAIM B.02529</strain>
    </source>
</reference>
<dbReference type="SUPFAM" id="SSF53850">
    <property type="entry name" value="Periplasmic binding protein-like II"/>
    <property type="match status" value="1"/>
</dbReference>
<comment type="caution">
    <text evidence="6">The sequence shown here is derived from an EMBL/GenBank/DDBJ whole genome shotgun (WGS) entry which is preliminary data.</text>
</comment>
<keyword evidence="7" id="KW-1185">Reference proteome</keyword>
<dbReference type="SUPFAM" id="SSF46785">
    <property type="entry name" value="Winged helix' DNA-binding domain"/>
    <property type="match status" value="1"/>
</dbReference>
<protein>
    <submittedName>
        <fullName evidence="6">LysR family transcriptional regulator</fullName>
    </submittedName>
</protein>
<comment type="similarity">
    <text evidence="1">Belongs to the LysR transcriptional regulatory family.</text>
</comment>
<proteinExistence type="inferred from homology"/>
<dbReference type="InterPro" id="IPR036390">
    <property type="entry name" value="WH_DNA-bd_sf"/>
</dbReference>
<dbReference type="Pfam" id="PF00126">
    <property type="entry name" value="HTH_1"/>
    <property type="match status" value="1"/>
</dbReference>
<dbReference type="RefSeq" id="WP_377345325.1">
    <property type="nucleotide sequence ID" value="NZ_JBHLTP010000003.1"/>
</dbReference>
<evidence type="ECO:0000259" key="5">
    <source>
        <dbReference type="PROSITE" id="PS50931"/>
    </source>
</evidence>
<evidence type="ECO:0000256" key="4">
    <source>
        <dbReference type="ARBA" id="ARBA00023163"/>
    </source>
</evidence>
<evidence type="ECO:0000313" key="7">
    <source>
        <dbReference type="Proteomes" id="UP001589836"/>
    </source>
</evidence>
<dbReference type="Gene3D" id="3.40.190.290">
    <property type="match status" value="1"/>
</dbReference>
<dbReference type="CDD" id="cd05466">
    <property type="entry name" value="PBP2_LTTR_substrate"/>
    <property type="match status" value="1"/>
</dbReference>
<evidence type="ECO:0000313" key="6">
    <source>
        <dbReference type="EMBL" id="MFC0522795.1"/>
    </source>
</evidence>
<dbReference type="Proteomes" id="UP001589836">
    <property type="component" value="Unassembled WGS sequence"/>
</dbReference>
<keyword evidence="3" id="KW-0238">DNA-binding</keyword>
<evidence type="ECO:0000256" key="3">
    <source>
        <dbReference type="ARBA" id="ARBA00023125"/>
    </source>
</evidence>
<accession>A0ABV6LK68</accession>
<organism evidence="6 7">
    <name type="scientific">Pontibacillus salicampi</name>
    <dbReference type="NCBI Taxonomy" id="1449801"/>
    <lineage>
        <taxon>Bacteria</taxon>
        <taxon>Bacillati</taxon>
        <taxon>Bacillota</taxon>
        <taxon>Bacilli</taxon>
        <taxon>Bacillales</taxon>
        <taxon>Bacillaceae</taxon>
        <taxon>Pontibacillus</taxon>
    </lineage>
</organism>
<dbReference type="PRINTS" id="PR00039">
    <property type="entry name" value="HTHLYSR"/>
</dbReference>